<keyword evidence="4" id="KW-1185">Reference proteome</keyword>
<gene>
    <name evidence="3" type="ORF">PG996_013429</name>
</gene>
<evidence type="ECO:0000256" key="2">
    <source>
        <dbReference type="SAM" id="Phobius"/>
    </source>
</evidence>
<feature type="region of interest" description="Disordered" evidence="1">
    <location>
        <begin position="118"/>
        <end position="167"/>
    </location>
</feature>
<feature type="compositionally biased region" description="Polar residues" evidence="1">
    <location>
        <begin position="157"/>
        <end position="166"/>
    </location>
</feature>
<proteinExistence type="predicted"/>
<comment type="caution">
    <text evidence="3">The sequence shown here is derived from an EMBL/GenBank/DDBJ whole genome shotgun (WGS) entry which is preliminary data.</text>
</comment>
<feature type="compositionally biased region" description="Polar residues" evidence="1">
    <location>
        <begin position="118"/>
        <end position="132"/>
    </location>
</feature>
<feature type="transmembrane region" description="Helical" evidence="2">
    <location>
        <begin position="40"/>
        <end position="63"/>
    </location>
</feature>
<accession>A0ABR1U5J1</accession>
<keyword evidence="2" id="KW-0472">Membrane</keyword>
<feature type="region of interest" description="Disordered" evidence="1">
    <location>
        <begin position="1"/>
        <end position="36"/>
    </location>
</feature>
<dbReference type="Proteomes" id="UP001446871">
    <property type="component" value="Unassembled WGS sequence"/>
</dbReference>
<feature type="compositionally biased region" description="Low complexity" evidence="1">
    <location>
        <begin position="133"/>
        <end position="146"/>
    </location>
</feature>
<feature type="compositionally biased region" description="Low complexity" evidence="1">
    <location>
        <begin position="19"/>
        <end position="36"/>
    </location>
</feature>
<name>A0ABR1U5J1_9PEZI</name>
<keyword evidence="2" id="KW-0812">Transmembrane</keyword>
<protein>
    <submittedName>
        <fullName evidence="3">Transcription initiation factor IIB</fullName>
    </submittedName>
</protein>
<sequence>MIIPTSSSLVRQRREDDSSTSTSTTGPDNNNNNNNSRRNLIIISTVLGSALILAVVLTGLLLWSRKRQRKLAGYREACLRDPNLTWDDYERRRKLSRSILIWEEEVQRDIILRKTLQSRTSLNTPQPRTPQSTAANTNNTTTTTTTRQIKRMHPQSWHPSTYTKPEQSGFYLEPTADEHRDGFVQEWGDIEASLEQTWQILTGKRHPSTDSGRRPLLRQRLGEAPTRPPTALLRQPSLWAHPAFRGLVRSGTKHSSLPATVGRS</sequence>
<feature type="compositionally biased region" description="Polar residues" evidence="1">
    <location>
        <begin position="1"/>
        <end position="10"/>
    </location>
</feature>
<evidence type="ECO:0000313" key="3">
    <source>
        <dbReference type="EMBL" id="KAK8054128.1"/>
    </source>
</evidence>
<keyword evidence="2" id="KW-1133">Transmembrane helix</keyword>
<evidence type="ECO:0000256" key="1">
    <source>
        <dbReference type="SAM" id="MobiDB-lite"/>
    </source>
</evidence>
<organism evidence="3 4">
    <name type="scientific">Apiospora saccharicola</name>
    <dbReference type="NCBI Taxonomy" id="335842"/>
    <lineage>
        <taxon>Eukaryota</taxon>
        <taxon>Fungi</taxon>
        <taxon>Dikarya</taxon>
        <taxon>Ascomycota</taxon>
        <taxon>Pezizomycotina</taxon>
        <taxon>Sordariomycetes</taxon>
        <taxon>Xylariomycetidae</taxon>
        <taxon>Amphisphaeriales</taxon>
        <taxon>Apiosporaceae</taxon>
        <taxon>Apiospora</taxon>
    </lineage>
</organism>
<evidence type="ECO:0000313" key="4">
    <source>
        <dbReference type="Proteomes" id="UP001446871"/>
    </source>
</evidence>
<dbReference type="EMBL" id="JAQQWM010000008">
    <property type="protein sequence ID" value="KAK8054128.1"/>
    <property type="molecule type" value="Genomic_DNA"/>
</dbReference>
<reference evidence="3 4" key="1">
    <citation type="submission" date="2023-01" db="EMBL/GenBank/DDBJ databases">
        <title>Analysis of 21 Apiospora genomes using comparative genomics revels a genus with tremendous synthesis potential of carbohydrate active enzymes and secondary metabolites.</title>
        <authorList>
            <person name="Sorensen T."/>
        </authorList>
    </citation>
    <scope>NUCLEOTIDE SEQUENCE [LARGE SCALE GENOMIC DNA]</scope>
    <source>
        <strain evidence="3 4">CBS 83171</strain>
    </source>
</reference>